<proteinExistence type="predicted"/>
<dbReference type="InterPro" id="IPR003597">
    <property type="entry name" value="Ig_C1-set"/>
</dbReference>
<evidence type="ECO:0000256" key="3">
    <source>
        <dbReference type="SAM" id="SignalP"/>
    </source>
</evidence>
<dbReference type="PROSITE" id="PS50835">
    <property type="entry name" value="IG_LIKE"/>
    <property type="match status" value="1"/>
</dbReference>
<keyword evidence="2" id="KW-0393">Immunoglobulin domain</keyword>
<dbReference type="InterPro" id="IPR050208">
    <property type="entry name" value="MHC_class-I_related"/>
</dbReference>
<organism evidence="5 6">
    <name type="scientific">Cirrhinus molitorella</name>
    <name type="common">mud carp</name>
    <dbReference type="NCBI Taxonomy" id="172907"/>
    <lineage>
        <taxon>Eukaryota</taxon>
        <taxon>Metazoa</taxon>
        <taxon>Chordata</taxon>
        <taxon>Craniata</taxon>
        <taxon>Vertebrata</taxon>
        <taxon>Euteleostomi</taxon>
        <taxon>Actinopterygii</taxon>
        <taxon>Neopterygii</taxon>
        <taxon>Teleostei</taxon>
        <taxon>Ostariophysi</taxon>
        <taxon>Cypriniformes</taxon>
        <taxon>Cyprinidae</taxon>
        <taxon>Labeoninae</taxon>
        <taxon>Labeonini</taxon>
        <taxon>Cirrhinus</taxon>
    </lineage>
</organism>
<keyword evidence="3" id="KW-0732">Signal</keyword>
<dbReference type="InterPro" id="IPR013783">
    <property type="entry name" value="Ig-like_fold"/>
</dbReference>
<evidence type="ECO:0000313" key="6">
    <source>
        <dbReference type="Proteomes" id="UP001558613"/>
    </source>
</evidence>
<sequence length="434" mass="50237">MFGLVLLFLFISISPQNNAKQEKHFLHYMYTVLTKAGPFPEFSAVCESDDTWIAHYSIEEQFWIRENLTVDDWNEAPEPPETSAWFLNYLHDHFKCKPHAECPEFNVLQRIIGCELEKFNGTVKSLKAFDEFAYDGRVFKTCKYEILPWMDNGIETKMDNQTGRMDFLMKCTQWISTFNNTYKSRPDVYVFARKAPDDQNKLHLTCLTTGFYPKHVEMNIRLDRTVLGKQIFSEIRPNGDGSFQLRSSVKIDRNHKGSYDCFVIHSSLTEPLSEEWERHHFYYRFTVLSKAYNFSDFTAEAVADDRRMSHYNTETEDWIRVNQIEYDGTEPLPEPYEPRDWYKDQLNILSNCTNSSDRKCFNCETAPWPVTVGILAAATVPDFALYINKESTALRKNCRDYGAVSQQIARSGAACADASDEELSADGSIDQTAV</sequence>
<dbReference type="Proteomes" id="UP001558613">
    <property type="component" value="Unassembled WGS sequence"/>
</dbReference>
<feature type="chain" id="PRO_5047129047" description="Ig-like domain-containing protein" evidence="3">
    <location>
        <begin position="20"/>
        <end position="434"/>
    </location>
</feature>
<dbReference type="Pfam" id="PF07654">
    <property type="entry name" value="C1-set"/>
    <property type="match status" value="1"/>
</dbReference>
<dbReference type="SMART" id="SM00407">
    <property type="entry name" value="IGc1"/>
    <property type="match status" value="1"/>
</dbReference>
<gene>
    <name evidence="5" type="ORF">QQF64_012993</name>
</gene>
<dbReference type="EMBL" id="JAYMGO010000019">
    <property type="protein sequence ID" value="KAL1254932.1"/>
    <property type="molecule type" value="Genomic_DNA"/>
</dbReference>
<dbReference type="InterPro" id="IPR007110">
    <property type="entry name" value="Ig-like_dom"/>
</dbReference>
<evidence type="ECO:0000313" key="5">
    <source>
        <dbReference type="EMBL" id="KAL1254932.1"/>
    </source>
</evidence>
<dbReference type="InterPro" id="IPR011162">
    <property type="entry name" value="MHC_I/II-like_Ag-recog"/>
</dbReference>
<accession>A0ABR3LPX4</accession>
<reference evidence="5 6" key="1">
    <citation type="submission" date="2023-09" db="EMBL/GenBank/DDBJ databases">
        <authorList>
            <person name="Wang M."/>
        </authorList>
    </citation>
    <scope>NUCLEOTIDE SEQUENCE [LARGE SCALE GENOMIC DNA]</scope>
    <source>
        <strain evidence="5">GT-2023</strain>
        <tissue evidence="5">Liver</tissue>
    </source>
</reference>
<dbReference type="InterPro" id="IPR003006">
    <property type="entry name" value="Ig/MHC_CS"/>
</dbReference>
<dbReference type="PANTHER" id="PTHR16675">
    <property type="entry name" value="MHC CLASS I-RELATED"/>
    <property type="match status" value="1"/>
</dbReference>
<dbReference type="PANTHER" id="PTHR16675:SF193">
    <property type="entry name" value="LOC571647 PROTEIN-RELATED"/>
    <property type="match status" value="1"/>
</dbReference>
<feature type="signal peptide" evidence="3">
    <location>
        <begin position="1"/>
        <end position="19"/>
    </location>
</feature>
<dbReference type="SUPFAM" id="SSF48726">
    <property type="entry name" value="Immunoglobulin"/>
    <property type="match status" value="1"/>
</dbReference>
<name>A0ABR3LPX4_9TELE</name>
<dbReference type="InterPro" id="IPR036179">
    <property type="entry name" value="Ig-like_dom_sf"/>
</dbReference>
<dbReference type="SUPFAM" id="SSF54452">
    <property type="entry name" value="MHC antigen-recognition domain"/>
    <property type="match status" value="2"/>
</dbReference>
<dbReference type="InterPro" id="IPR037055">
    <property type="entry name" value="MHC_I-like_Ag-recog_sf"/>
</dbReference>
<protein>
    <recommendedName>
        <fullName evidence="4">Ig-like domain-containing protein</fullName>
    </recommendedName>
</protein>
<keyword evidence="1" id="KW-0325">Glycoprotein</keyword>
<dbReference type="Gene3D" id="2.60.40.10">
    <property type="entry name" value="Immunoglobulins"/>
    <property type="match status" value="1"/>
</dbReference>
<dbReference type="PROSITE" id="PS00290">
    <property type="entry name" value="IG_MHC"/>
    <property type="match status" value="1"/>
</dbReference>
<comment type="caution">
    <text evidence="5">The sequence shown here is derived from an EMBL/GenBank/DDBJ whole genome shotgun (WGS) entry which is preliminary data.</text>
</comment>
<evidence type="ECO:0000259" key="4">
    <source>
        <dbReference type="PROSITE" id="PS50835"/>
    </source>
</evidence>
<keyword evidence="6" id="KW-1185">Reference proteome</keyword>
<evidence type="ECO:0000256" key="1">
    <source>
        <dbReference type="ARBA" id="ARBA00023180"/>
    </source>
</evidence>
<evidence type="ECO:0000256" key="2">
    <source>
        <dbReference type="ARBA" id="ARBA00023319"/>
    </source>
</evidence>
<dbReference type="Gene3D" id="3.30.500.10">
    <property type="entry name" value="MHC class I-like antigen recognition-like"/>
    <property type="match status" value="1"/>
</dbReference>
<feature type="domain" description="Ig-like" evidence="4">
    <location>
        <begin position="186"/>
        <end position="273"/>
    </location>
</feature>